<evidence type="ECO:0000313" key="1">
    <source>
        <dbReference type="EMBL" id="TQS17884.1"/>
    </source>
</evidence>
<name>A0A544YMB1_9ACTN</name>
<dbReference type="EMBL" id="VIRM01000039">
    <property type="protein sequence ID" value="TQS17884.1"/>
    <property type="molecule type" value="Genomic_DNA"/>
</dbReference>
<sequence>MHYDPGAGNRIAIRGDAPLSWTTGHDCVSRAAGLWECGAVVPVGQQFFYKVLVNDGLWSTGSNYYGVGGQTYDIYPVF</sequence>
<dbReference type="AlphaFoldDB" id="A0A544YMB1"/>
<comment type="caution">
    <text evidence="1">The sequence shown here is derived from an EMBL/GenBank/DDBJ whole genome shotgun (WGS) entry which is preliminary data.</text>
</comment>
<protein>
    <recommendedName>
        <fullName evidence="3">AMP-activated protein kinase glycogen-binding domain-containing protein</fullName>
    </recommendedName>
</protein>
<accession>A0A544YMB1</accession>
<evidence type="ECO:0008006" key="3">
    <source>
        <dbReference type="Google" id="ProtNLM"/>
    </source>
</evidence>
<reference evidence="1 2" key="1">
    <citation type="submission" date="2019-07" db="EMBL/GenBank/DDBJ databases">
        <title>Microbispora hainanensis DSM 45428.</title>
        <authorList>
            <person name="Thawai C."/>
        </authorList>
    </citation>
    <scope>NUCLEOTIDE SEQUENCE [LARGE SCALE GENOMIC DNA]</scope>
    <source>
        <strain evidence="1 2">DSM 45428</strain>
    </source>
</reference>
<gene>
    <name evidence="1" type="ORF">FLX08_26940</name>
</gene>
<proteinExistence type="predicted"/>
<dbReference type="Proteomes" id="UP000316541">
    <property type="component" value="Unassembled WGS sequence"/>
</dbReference>
<organism evidence="1 2">
    <name type="scientific">Microbispora hainanensis</name>
    <dbReference type="NCBI Taxonomy" id="568844"/>
    <lineage>
        <taxon>Bacteria</taxon>
        <taxon>Bacillati</taxon>
        <taxon>Actinomycetota</taxon>
        <taxon>Actinomycetes</taxon>
        <taxon>Streptosporangiales</taxon>
        <taxon>Streptosporangiaceae</taxon>
        <taxon>Microbispora</taxon>
    </lineage>
</organism>
<evidence type="ECO:0000313" key="2">
    <source>
        <dbReference type="Proteomes" id="UP000316541"/>
    </source>
</evidence>